<proteinExistence type="predicted"/>
<dbReference type="AlphaFoldDB" id="A0A1X1U7H0"/>
<protein>
    <submittedName>
        <fullName evidence="1">Uncharacterized protein</fullName>
    </submittedName>
</protein>
<gene>
    <name evidence="1" type="ORF">AWC05_25315</name>
</gene>
<dbReference type="STRING" id="292462.AWC05_25315"/>
<evidence type="ECO:0000313" key="1">
    <source>
        <dbReference type="EMBL" id="ORV52776.1"/>
    </source>
</evidence>
<accession>A0A1X1U7H0</accession>
<evidence type="ECO:0000313" key="2">
    <source>
        <dbReference type="Proteomes" id="UP000193010"/>
    </source>
</evidence>
<dbReference type="EMBL" id="LQOV01000015">
    <property type="protein sequence ID" value="ORV52776.1"/>
    <property type="molecule type" value="Genomic_DNA"/>
</dbReference>
<comment type="caution">
    <text evidence="1">The sequence shown here is derived from an EMBL/GenBank/DDBJ whole genome shotgun (WGS) entry which is preliminary data.</text>
</comment>
<organism evidence="1 2">
    <name type="scientific">Mycobacterium florentinum</name>
    <dbReference type="NCBI Taxonomy" id="292462"/>
    <lineage>
        <taxon>Bacteria</taxon>
        <taxon>Bacillati</taxon>
        <taxon>Actinomycetota</taxon>
        <taxon>Actinomycetes</taxon>
        <taxon>Mycobacteriales</taxon>
        <taxon>Mycobacteriaceae</taxon>
        <taxon>Mycobacterium</taxon>
        <taxon>Mycobacterium simiae complex</taxon>
    </lineage>
</organism>
<name>A0A1X1U7H0_MYCFL</name>
<dbReference type="Proteomes" id="UP000193010">
    <property type="component" value="Unassembled WGS sequence"/>
</dbReference>
<sequence>MRASWRSMIPASTSSCRCRISIRSVMPGMLRRNSAVRIGPSDSRHRIVPFQRPSITDSAASIGQ</sequence>
<reference evidence="1 2" key="1">
    <citation type="submission" date="2016-01" db="EMBL/GenBank/DDBJ databases">
        <title>The new phylogeny of the genus Mycobacterium.</title>
        <authorList>
            <person name="Tarcisio F."/>
            <person name="Conor M."/>
            <person name="Antonella G."/>
            <person name="Elisabetta G."/>
            <person name="Giulia F.S."/>
            <person name="Sara T."/>
            <person name="Anna F."/>
            <person name="Clotilde B."/>
            <person name="Roberto B."/>
            <person name="Veronica D.S."/>
            <person name="Fabio R."/>
            <person name="Monica P."/>
            <person name="Olivier J."/>
            <person name="Enrico T."/>
            <person name="Nicola S."/>
        </authorList>
    </citation>
    <scope>NUCLEOTIDE SEQUENCE [LARGE SCALE GENOMIC DNA]</scope>
    <source>
        <strain evidence="1 2">DSM 44852</strain>
    </source>
</reference>
<keyword evidence="2" id="KW-1185">Reference proteome</keyword>